<protein>
    <recommendedName>
        <fullName evidence="2">BppU N-terminal domain-containing protein</fullName>
    </recommendedName>
</protein>
<name>A0A0F9JR02_9ZZZZ</name>
<gene>
    <name evidence="1" type="ORF">LCGC14_1794820</name>
</gene>
<sequence>MARIFPIEIDQGATFALKLNLESEVDGCKFDITDWEFSGSLRDTYNAATASAEFTMAVINATSGSVQAQLPASRTNTLVPGNKVYDIEMTSGSVIFRLLEGPAKVSPQVTQ</sequence>
<accession>A0A0F9JR02</accession>
<evidence type="ECO:0000313" key="1">
    <source>
        <dbReference type="EMBL" id="KKM01398.1"/>
    </source>
</evidence>
<dbReference type="AlphaFoldDB" id="A0A0F9JR02"/>
<proteinExistence type="predicted"/>
<evidence type="ECO:0008006" key="2">
    <source>
        <dbReference type="Google" id="ProtNLM"/>
    </source>
</evidence>
<organism evidence="1">
    <name type="scientific">marine sediment metagenome</name>
    <dbReference type="NCBI Taxonomy" id="412755"/>
    <lineage>
        <taxon>unclassified sequences</taxon>
        <taxon>metagenomes</taxon>
        <taxon>ecological metagenomes</taxon>
    </lineage>
</organism>
<dbReference type="EMBL" id="LAZR01017206">
    <property type="protein sequence ID" value="KKM01398.1"/>
    <property type="molecule type" value="Genomic_DNA"/>
</dbReference>
<reference evidence="1" key="1">
    <citation type="journal article" date="2015" name="Nature">
        <title>Complex archaea that bridge the gap between prokaryotes and eukaryotes.</title>
        <authorList>
            <person name="Spang A."/>
            <person name="Saw J.H."/>
            <person name="Jorgensen S.L."/>
            <person name="Zaremba-Niedzwiedzka K."/>
            <person name="Martijn J."/>
            <person name="Lind A.E."/>
            <person name="van Eijk R."/>
            <person name="Schleper C."/>
            <person name="Guy L."/>
            <person name="Ettema T.J."/>
        </authorList>
    </citation>
    <scope>NUCLEOTIDE SEQUENCE</scope>
</reference>
<comment type="caution">
    <text evidence="1">The sequence shown here is derived from an EMBL/GenBank/DDBJ whole genome shotgun (WGS) entry which is preliminary data.</text>
</comment>